<dbReference type="PANTHER" id="PTHR46494">
    <property type="entry name" value="CORA FAMILY METAL ION TRANSPORTER (EUROFUNG)"/>
    <property type="match status" value="1"/>
</dbReference>
<keyword evidence="4" id="KW-1003">Cell membrane</keyword>
<dbReference type="InterPro" id="IPR045861">
    <property type="entry name" value="CorA_cytoplasmic_dom"/>
</dbReference>
<evidence type="ECO:0000256" key="9">
    <source>
        <dbReference type="ARBA" id="ARBA00023136"/>
    </source>
</evidence>
<evidence type="ECO:0000256" key="7">
    <source>
        <dbReference type="ARBA" id="ARBA00022989"/>
    </source>
</evidence>
<dbReference type="Pfam" id="PF01544">
    <property type="entry name" value="CorA"/>
    <property type="match status" value="1"/>
</dbReference>
<dbReference type="CDD" id="cd12822">
    <property type="entry name" value="TmCorA-like"/>
    <property type="match status" value="1"/>
</dbReference>
<gene>
    <name evidence="13" type="ORF">C7B46_09385</name>
</gene>
<dbReference type="EMBL" id="PXYW01000019">
    <property type="protein sequence ID" value="PSR33486.1"/>
    <property type="molecule type" value="Genomic_DNA"/>
</dbReference>
<evidence type="ECO:0008006" key="15">
    <source>
        <dbReference type="Google" id="ProtNLM"/>
    </source>
</evidence>
<dbReference type="FunFam" id="1.20.58.340:FF:000004">
    <property type="entry name" value="Magnesium transport protein CorA"/>
    <property type="match status" value="1"/>
</dbReference>
<dbReference type="AlphaFoldDB" id="A0A2T2XGA1"/>
<evidence type="ECO:0000256" key="5">
    <source>
        <dbReference type="ARBA" id="ARBA00022692"/>
    </source>
</evidence>
<feature type="transmembrane region" description="Helical" evidence="12">
    <location>
        <begin position="247"/>
        <end position="266"/>
    </location>
</feature>
<keyword evidence="3" id="KW-0813">Transport</keyword>
<comment type="catalytic activity">
    <reaction evidence="10">
        <text>Mg(2+)(in) = Mg(2+)(out)</text>
        <dbReference type="Rhea" id="RHEA:29827"/>
        <dbReference type="ChEBI" id="CHEBI:18420"/>
    </reaction>
</comment>
<dbReference type="InterPro" id="IPR002523">
    <property type="entry name" value="MgTranspt_CorA/ZnTranspt_ZntB"/>
</dbReference>
<dbReference type="GO" id="GO:0005886">
    <property type="term" value="C:plasma membrane"/>
    <property type="evidence" value="ECO:0007669"/>
    <property type="project" value="UniProtKB-SubCell"/>
</dbReference>
<keyword evidence="5 12" id="KW-0812">Transmembrane</keyword>
<dbReference type="GO" id="GO:0050897">
    <property type="term" value="F:cobalt ion binding"/>
    <property type="evidence" value="ECO:0007669"/>
    <property type="project" value="TreeGrafter"/>
</dbReference>
<dbReference type="GO" id="GO:0000287">
    <property type="term" value="F:magnesium ion binding"/>
    <property type="evidence" value="ECO:0007669"/>
    <property type="project" value="TreeGrafter"/>
</dbReference>
<dbReference type="Proteomes" id="UP000242972">
    <property type="component" value="Unassembled WGS sequence"/>
</dbReference>
<reference evidence="13 14" key="1">
    <citation type="journal article" date="2014" name="BMC Genomics">
        <title>Comparison of environmental and isolate Sulfobacillus genomes reveals diverse carbon, sulfur, nitrogen, and hydrogen metabolisms.</title>
        <authorList>
            <person name="Justice N.B."/>
            <person name="Norman A."/>
            <person name="Brown C.T."/>
            <person name="Singh A."/>
            <person name="Thomas B.C."/>
            <person name="Banfield J.F."/>
        </authorList>
    </citation>
    <scope>NUCLEOTIDE SEQUENCE [LARGE SCALE GENOMIC DNA]</scope>
    <source>
        <strain evidence="13">AMDSBA4</strain>
    </source>
</reference>
<evidence type="ECO:0000256" key="1">
    <source>
        <dbReference type="ARBA" id="ARBA00004651"/>
    </source>
</evidence>
<organism evidence="13 14">
    <name type="scientific">Sulfobacillus benefaciens</name>
    <dbReference type="NCBI Taxonomy" id="453960"/>
    <lineage>
        <taxon>Bacteria</taxon>
        <taxon>Bacillati</taxon>
        <taxon>Bacillota</taxon>
        <taxon>Clostridia</taxon>
        <taxon>Eubacteriales</taxon>
        <taxon>Clostridiales Family XVII. Incertae Sedis</taxon>
        <taxon>Sulfobacillus</taxon>
    </lineage>
</organism>
<comment type="function">
    <text evidence="11">Mediates influx of magnesium ions. Alternates between open and closed states. Activated by low cytoplasmic Mg(2+) levels. Inactive when cytoplasmic Mg(2+) levels are high.</text>
</comment>
<evidence type="ECO:0000256" key="8">
    <source>
        <dbReference type="ARBA" id="ARBA00023065"/>
    </source>
</evidence>
<comment type="subcellular location">
    <subcellularLocation>
        <location evidence="1">Cell membrane</location>
        <topology evidence="1">Multi-pass membrane protein</topology>
    </subcellularLocation>
</comment>
<comment type="caution">
    <text evidence="13">The sequence shown here is derived from an EMBL/GenBank/DDBJ whole genome shotgun (WGS) entry which is preliminary data.</text>
</comment>
<dbReference type="Gene3D" id="1.20.58.340">
    <property type="entry name" value="Magnesium transport protein CorA, transmembrane region"/>
    <property type="match status" value="2"/>
</dbReference>
<evidence type="ECO:0000313" key="14">
    <source>
        <dbReference type="Proteomes" id="UP000242972"/>
    </source>
</evidence>
<dbReference type="SUPFAM" id="SSF143865">
    <property type="entry name" value="CorA soluble domain-like"/>
    <property type="match status" value="1"/>
</dbReference>
<evidence type="ECO:0000256" key="2">
    <source>
        <dbReference type="ARBA" id="ARBA00009765"/>
    </source>
</evidence>
<sequence>MRKEVVRLSGHQNQKITWTHLVDPPESELVQVLSSHQISLPMPYESYRATFDRYATCYYVRFYGFKMRSHAEMLEVVPFHMAVQSSNIISWSTVSLKALDRVSEKISAHSDLEYDSNTLTYYLLDELVEDTFTILDVFNDRLAGIEHDVFNASAGQAHIQQEIFRLKREILKLRHILASERDASYQLVRYWDTDGNQSSASEWSFQLYDHVIRLFDSADIYRELVNSALDIYLGSVSNRLNEIVKKLTLVTVLFVPASLVAALYGMNFDYLPGQHHPWGFFLVIGAVILMSMTLLAIFRQRRWL</sequence>
<evidence type="ECO:0000256" key="3">
    <source>
        <dbReference type="ARBA" id="ARBA00022448"/>
    </source>
</evidence>
<evidence type="ECO:0000256" key="4">
    <source>
        <dbReference type="ARBA" id="ARBA00022475"/>
    </source>
</evidence>
<evidence type="ECO:0000256" key="12">
    <source>
        <dbReference type="SAM" id="Phobius"/>
    </source>
</evidence>
<evidence type="ECO:0000256" key="11">
    <source>
        <dbReference type="ARBA" id="ARBA00045497"/>
    </source>
</evidence>
<dbReference type="InterPro" id="IPR045863">
    <property type="entry name" value="CorA_TM1_TM2"/>
</dbReference>
<keyword evidence="7 12" id="KW-1133">Transmembrane helix</keyword>
<comment type="similarity">
    <text evidence="2">Belongs to the CorA metal ion transporter (MIT) (TC 1.A.35) family.</text>
</comment>
<protein>
    <recommendedName>
        <fullName evidence="15">Magnesium transporter CorA</fullName>
    </recommendedName>
</protein>
<keyword evidence="6" id="KW-0460">Magnesium</keyword>
<dbReference type="PANTHER" id="PTHR46494:SF1">
    <property type="entry name" value="CORA FAMILY METAL ION TRANSPORTER (EUROFUNG)"/>
    <property type="match status" value="1"/>
</dbReference>
<evidence type="ECO:0000256" key="6">
    <source>
        <dbReference type="ARBA" id="ARBA00022842"/>
    </source>
</evidence>
<evidence type="ECO:0000256" key="10">
    <source>
        <dbReference type="ARBA" id="ARBA00034269"/>
    </source>
</evidence>
<keyword evidence="9 12" id="KW-0472">Membrane</keyword>
<accession>A0A2T2XGA1</accession>
<keyword evidence="8" id="KW-0406">Ion transport</keyword>
<name>A0A2T2XGA1_9FIRM</name>
<feature type="transmembrane region" description="Helical" evidence="12">
    <location>
        <begin position="278"/>
        <end position="298"/>
    </location>
</feature>
<dbReference type="GO" id="GO:0015087">
    <property type="term" value="F:cobalt ion transmembrane transporter activity"/>
    <property type="evidence" value="ECO:0007669"/>
    <property type="project" value="TreeGrafter"/>
</dbReference>
<dbReference type="SUPFAM" id="SSF144083">
    <property type="entry name" value="Magnesium transport protein CorA, transmembrane region"/>
    <property type="match status" value="1"/>
</dbReference>
<proteinExistence type="inferred from homology"/>
<evidence type="ECO:0000313" key="13">
    <source>
        <dbReference type="EMBL" id="PSR33486.1"/>
    </source>
</evidence>
<dbReference type="GO" id="GO:0015095">
    <property type="term" value="F:magnesium ion transmembrane transporter activity"/>
    <property type="evidence" value="ECO:0007669"/>
    <property type="project" value="TreeGrafter"/>
</dbReference>